<proteinExistence type="inferred from homology"/>
<evidence type="ECO:0000259" key="12">
    <source>
        <dbReference type="PROSITE" id="PS50106"/>
    </source>
</evidence>
<dbReference type="EC" id="3.4.24.-" evidence="11"/>
<evidence type="ECO:0000256" key="10">
    <source>
        <dbReference type="ARBA" id="ARBA00023136"/>
    </source>
</evidence>
<dbReference type="RefSeq" id="WP_219936732.1">
    <property type="nucleotide sequence ID" value="NZ_JAGFNY010000004.1"/>
</dbReference>
<dbReference type="InterPro" id="IPR041489">
    <property type="entry name" value="PDZ_6"/>
</dbReference>
<evidence type="ECO:0000256" key="9">
    <source>
        <dbReference type="ARBA" id="ARBA00023049"/>
    </source>
</evidence>
<comment type="similarity">
    <text evidence="3 11">Belongs to the peptidase M50B family.</text>
</comment>
<comment type="subcellular location">
    <subcellularLocation>
        <location evidence="2">Membrane</location>
        <topology evidence="2">Multi-pass membrane protein</topology>
    </subcellularLocation>
</comment>
<gene>
    <name evidence="13" type="primary">rseP</name>
    <name evidence="13" type="ORF">J5V48_02445</name>
</gene>
<evidence type="ECO:0000256" key="3">
    <source>
        <dbReference type="ARBA" id="ARBA00007931"/>
    </source>
</evidence>
<feature type="transmembrane region" description="Helical" evidence="11">
    <location>
        <begin position="428"/>
        <end position="447"/>
    </location>
</feature>
<evidence type="ECO:0000313" key="14">
    <source>
        <dbReference type="Proteomes" id="UP000731465"/>
    </source>
</evidence>
<dbReference type="Pfam" id="PF17820">
    <property type="entry name" value="PDZ_6"/>
    <property type="match status" value="1"/>
</dbReference>
<dbReference type="PROSITE" id="PS50106">
    <property type="entry name" value="PDZ"/>
    <property type="match status" value="1"/>
</dbReference>
<keyword evidence="9 11" id="KW-0482">Metalloprotease</keyword>
<dbReference type="InterPro" id="IPR004387">
    <property type="entry name" value="Pept_M50_Zn"/>
</dbReference>
<organism evidence="13 14">
    <name type="scientific">Succinivibrio faecicola</name>
    <dbReference type="NCBI Taxonomy" id="2820300"/>
    <lineage>
        <taxon>Bacteria</taxon>
        <taxon>Pseudomonadati</taxon>
        <taxon>Pseudomonadota</taxon>
        <taxon>Gammaproteobacteria</taxon>
        <taxon>Aeromonadales</taxon>
        <taxon>Succinivibrionaceae</taxon>
        <taxon>Succinivibrio</taxon>
    </lineage>
</organism>
<dbReference type="NCBIfam" id="TIGR00054">
    <property type="entry name" value="RIP metalloprotease RseP"/>
    <property type="match status" value="1"/>
</dbReference>
<dbReference type="CDD" id="cd06163">
    <property type="entry name" value="S2P-M50_PDZ_RseP-like"/>
    <property type="match status" value="1"/>
</dbReference>
<feature type="transmembrane region" description="Helical" evidence="11">
    <location>
        <begin position="99"/>
        <end position="120"/>
    </location>
</feature>
<dbReference type="Gene3D" id="2.30.42.10">
    <property type="match status" value="2"/>
</dbReference>
<dbReference type="InterPro" id="IPR001478">
    <property type="entry name" value="PDZ"/>
</dbReference>
<name>A0ABS7DEQ2_9GAMM</name>
<accession>A0ABS7DEQ2</accession>
<feature type="transmembrane region" description="Helical" evidence="11">
    <location>
        <begin position="377"/>
        <end position="399"/>
    </location>
</feature>
<dbReference type="Pfam" id="PF02163">
    <property type="entry name" value="Peptidase_M50"/>
    <property type="match status" value="1"/>
</dbReference>
<evidence type="ECO:0000256" key="7">
    <source>
        <dbReference type="ARBA" id="ARBA00022833"/>
    </source>
</evidence>
<dbReference type="SUPFAM" id="SSF50156">
    <property type="entry name" value="PDZ domain-like"/>
    <property type="match status" value="2"/>
</dbReference>
<evidence type="ECO:0000256" key="5">
    <source>
        <dbReference type="ARBA" id="ARBA00022692"/>
    </source>
</evidence>
<keyword evidence="4" id="KW-0645">Protease</keyword>
<comment type="cofactor">
    <cofactor evidence="1 11">
        <name>Zn(2+)</name>
        <dbReference type="ChEBI" id="CHEBI:29105"/>
    </cofactor>
</comment>
<dbReference type="CDD" id="cd23081">
    <property type="entry name" value="cpPDZ_EcRseP-like"/>
    <property type="match status" value="1"/>
</dbReference>
<dbReference type="InterPro" id="IPR036034">
    <property type="entry name" value="PDZ_sf"/>
</dbReference>
<dbReference type="PANTHER" id="PTHR42837:SF2">
    <property type="entry name" value="MEMBRANE METALLOPROTEASE ARASP2, CHLOROPLASTIC-RELATED"/>
    <property type="match status" value="1"/>
</dbReference>
<reference evidence="13 14" key="1">
    <citation type="submission" date="2021-03" db="EMBL/GenBank/DDBJ databases">
        <title>Succinivibrio sp. nov. isolated from feces of cow.</title>
        <authorList>
            <person name="Choi J.-Y."/>
        </authorList>
    </citation>
    <scope>NUCLEOTIDE SEQUENCE [LARGE SCALE GENOMIC DNA]</scope>
    <source>
        <strain evidence="13 14">AGMB01872</strain>
    </source>
</reference>
<comment type="caution">
    <text evidence="13">The sequence shown here is derived from an EMBL/GenBank/DDBJ whole genome shotgun (WGS) entry which is preliminary data.</text>
</comment>
<evidence type="ECO:0000256" key="6">
    <source>
        <dbReference type="ARBA" id="ARBA00022801"/>
    </source>
</evidence>
<dbReference type="Proteomes" id="UP000731465">
    <property type="component" value="Unassembled WGS sequence"/>
</dbReference>
<keyword evidence="11" id="KW-0479">Metal-binding</keyword>
<protein>
    <recommendedName>
        <fullName evidence="11">Zinc metalloprotease</fullName>
        <ecNumber evidence="11">3.4.24.-</ecNumber>
    </recommendedName>
</protein>
<dbReference type="SMART" id="SM00228">
    <property type="entry name" value="PDZ"/>
    <property type="match status" value="2"/>
</dbReference>
<evidence type="ECO:0000256" key="8">
    <source>
        <dbReference type="ARBA" id="ARBA00022989"/>
    </source>
</evidence>
<keyword evidence="5 11" id="KW-0812">Transmembrane</keyword>
<dbReference type="GO" id="GO:0008237">
    <property type="term" value="F:metallopeptidase activity"/>
    <property type="evidence" value="ECO:0007669"/>
    <property type="project" value="UniProtKB-KW"/>
</dbReference>
<dbReference type="InterPro" id="IPR008915">
    <property type="entry name" value="Peptidase_M50"/>
</dbReference>
<feature type="domain" description="PDZ" evidence="12">
    <location>
        <begin position="227"/>
        <end position="282"/>
    </location>
</feature>
<sequence>MVNVFGGIFYFLLALGILVSIHELGHFIAARACGVRVLRFSIGFGPILVKRTGKDGCEYAISAIPLGGYVKMEGEDASSDDKALLSKTAFKAQSVAKRAVIVAAGPFFNIVLSVILFTIVNMSGISYSLPIVGDVVPGSKAELSGFKTFDKIVSVNGNNTESWSDVMISFVEKIGSSGKFDVIVRSDLGKGEKRTISMSLEDSVLMRNESPLEKNGLRPCFGKALNVVDKVIEGSPAQRASIKSGDTILSVNGISTDTWYRVSDAIANSSFDELTLVVQRDSKIYQTSLIPEKKQIRGTDKYRPFVGISAKVEKIEGLTKKVYYGLVDGFVKAIGDSVSMARVIIVSAGKLITGSISADNVSGPIAIAKGAQESASFGLIMFLSFLGAISVNLGILNLLPVPVLDGGHLVFLAYEAIFKKEPGPRIQMMLTSIGALLLLLLTVFALFNDIKGF</sequence>
<feature type="transmembrane region" description="Helical" evidence="11">
    <location>
        <begin position="6"/>
        <end position="29"/>
    </location>
</feature>
<keyword evidence="6 11" id="KW-0378">Hydrolase</keyword>
<evidence type="ECO:0000256" key="4">
    <source>
        <dbReference type="ARBA" id="ARBA00022670"/>
    </source>
</evidence>
<keyword evidence="8 11" id="KW-1133">Transmembrane helix</keyword>
<dbReference type="EMBL" id="JAGFNY010000004">
    <property type="protein sequence ID" value="MBW7569748.1"/>
    <property type="molecule type" value="Genomic_DNA"/>
</dbReference>
<keyword evidence="7 11" id="KW-0862">Zinc</keyword>
<evidence type="ECO:0000256" key="2">
    <source>
        <dbReference type="ARBA" id="ARBA00004141"/>
    </source>
</evidence>
<keyword evidence="10 11" id="KW-0472">Membrane</keyword>
<evidence type="ECO:0000256" key="1">
    <source>
        <dbReference type="ARBA" id="ARBA00001947"/>
    </source>
</evidence>
<evidence type="ECO:0000256" key="11">
    <source>
        <dbReference type="RuleBase" id="RU362031"/>
    </source>
</evidence>
<evidence type="ECO:0000313" key="13">
    <source>
        <dbReference type="EMBL" id="MBW7569748.1"/>
    </source>
</evidence>
<dbReference type="PANTHER" id="PTHR42837">
    <property type="entry name" value="REGULATOR OF SIGMA-E PROTEASE RSEP"/>
    <property type="match status" value="1"/>
</dbReference>
<keyword evidence="14" id="KW-1185">Reference proteome</keyword>